<dbReference type="PANTHER" id="PTHR43212">
    <property type="entry name" value="QUERCETIN 2,3-DIOXYGENASE"/>
    <property type="match status" value="1"/>
</dbReference>
<dbReference type="GeneID" id="98673546"/>
<reference evidence="7" key="1">
    <citation type="submission" date="2019-06" db="EMBL/GenBank/DDBJ databases">
        <title>Alistipes onderdonkii subsp. vulgaris subsp. nov., Alistipes dispar sp. nov. and Alistipes communis sp. nov., isolated from human faeces, and creation of Alistipes onderdonkii subsp. onderdonkii subsp. nov.</title>
        <authorList>
            <person name="Sakamoto M."/>
            <person name="Ikeyama N."/>
            <person name="Ogata Y."/>
            <person name="Suda W."/>
            <person name="Iino T."/>
            <person name="Hattori M."/>
            <person name="Ohkuma M."/>
        </authorList>
    </citation>
    <scope>NUCLEOTIDE SEQUENCE [LARGE SCALE GENOMIC DNA]</scope>
    <source>
        <strain evidence="7">5CPEGH6</strain>
    </source>
</reference>
<name>A0A4Y1X0T6_9BACT</name>
<feature type="domain" description="Pirin N-terminal" evidence="4">
    <location>
        <begin position="12"/>
        <end position="120"/>
    </location>
</feature>
<dbReference type="Pfam" id="PF17954">
    <property type="entry name" value="Pirin_C_2"/>
    <property type="match status" value="1"/>
</dbReference>
<feature type="binding site" evidence="2">
    <location>
        <position position="58"/>
    </location>
    <ligand>
        <name>Fe cation</name>
        <dbReference type="ChEBI" id="CHEBI:24875"/>
    </ligand>
</feature>
<keyword evidence="2" id="KW-0408">Iron</keyword>
<organism evidence="6 7">
    <name type="scientific">Alistipes dispar</name>
    <dbReference type="NCBI Taxonomy" id="2585119"/>
    <lineage>
        <taxon>Bacteria</taxon>
        <taxon>Pseudomonadati</taxon>
        <taxon>Bacteroidota</taxon>
        <taxon>Bacteroidia</taxon>
        <taxon>Bacteroidales</taxon>
        <taxon>Rikenellaceae</taxon>
        <taxon>Alistipes</taxon>
    </lineage>
</organism>
<dbReference type="RefSeq" id="WP_141428816.1">
    <property type="nucleotide sequence ID" value="NZ_AP019736.1"/>
</dbReference>
<keyword evidence="7" id="KW-1185">Reference proteome</keyword>
<evidence type="ECO:0000259" key="4">
    <source>
        <dbReference type="Pfam" id="PF02678"/>
    </source>
</evidence>
<dbReference type="InterPro" id="IPR014710">
    <property type="entry name" value="RmlC-like_jellyroll"/>
</dbReference>
<evidence type="ECO:0000313" key="7">
    <source>
        <dbReference type="Proteomes" id="UP000319374"/>
    </source>
</evidence>
<dbReference type="EMBL" id="AP019736">
    <property type="protein sequence ID" value="BBL06927.1"/>
    <property type="molecule type" value="Genomic_DNA"/>
</dbReference>
<evidence type="ECO:0000256" key="3">
    <source>
        <dbReference type="RuleBase" id="RU003457"/>
    </source>
</evidence>
<comment type="cofactor">
    <cofactor evidence="2">
        <name>Fe cation</name>
        <dbReference type="ChEBI" id="CHEBI:24875"/>
    </cofactor>
    <text evidence="2">Binds 1 Fe cation per subunit.</text>
</comment>
<feature type="binding site" evidence="2">
    <location>
        <position position="104"/>
    </location>
    <ligand>
        <name>Fe cation</name>
        <dbReference type="ChEBI" id="CHEBI:24875"/>
    </ligand>
</feature>
<dbReference type="InterPro" id="IPR041602">
    <property type="entry name" value="Quercetinase_C"/>
</dbReference>
<comment type="similarity">
    <text evidence="1 3">Belongs to the pirin family.</text>
</comment>
<dbReference type="AlphaFoldDB" id="A0A4Y1X0T6"/>
<evidence type="ECO:0000256" key="2">
    <source>
        <dbReference type="PIRSR" id="PIRSR006232-1"/>
    </source>
</evidence>
<dbReference type="OrthoDB" id="321327at2"/>
<evidence type="ECO:0000259" key="5">
    <source>
        <dbReference type="Pfam" id="PF17954"/>
    </source>
</evidence>
<proteinExistence type="inferred from homology"/>
<dbReference type="SUPFAM" id="SSF51182">
    <property type="entry name" value="RmlC-like cupins"/>
    <property type="match status" value="1"/>
</dbReference>
<protein>
    <recommendedName>
        <fullName evidence="8">Pirin family protein</fullName>
    </recommendedName>
</protein>
<keyword evidence="2" id="KW-0479">Metal-binding</keyword>
<dbReference type="GO" id="GO:0046872">
    <property type="term" value="F:metal ion binding"/>
    <property type="evidence" value="ECO:0007669"/>
    <property type="project" value="UniProtKB-KW"/>
</dbReference>
<dbReference type="PIRSF" id="PIRSF006232">
    <property type="entry name" value="Pirin"/>
    <property type="match status" value="1"/>
</dbReference>
<accession>A0A4Y1X0T6</accession>
<sequence length="236" mass="26091">MDKVLHRAATRGYADHGWLDTYHTFSFADYYDPKRIHFGALRVLNDDTVAPGEGFGTHPHANMEIVSIPLSGALRHRDSMGYVQELRPGGIQVMSAGTGITHSEFNASDTEPVKFLQIWVLPDARGHRPRYDQLTLAPAVRNELRLIVAPEGFGNEHVGWIHQRAWFHTLDLDAGRGADYRLRLFGDGVYLFVLEGCVETAGETLSRRDGLGICGAGELRIDAAADASVLLIEVPM</sequence>
<dbReference type="Proteomes" id="UP000319374">
    <property type="component" value="Chromosome"/>
</dbReference>
<dbReference type="PANTHER" id="PTHR43212:SF3">
    <property type="entry name" value="QUERCETIN 2,3-DIOXYGENASE"/>
    <property type="match status" value="1"/>
</dbReference>
<dbReference type="Pfam" id="PF02678">
    <property type="entry name" value="Pirin"/>
    <property type="match status" value="1"/>
</dbReference>
<dbReference type="Gene3D" id="2.60.120.10">
    <property type="entry name" value="Jelly Rolls"/>
    <property type="match status" value="2"/>
</dbReference>
<dbReference type="InterPro" id="IPR003829">
    <property type="entry name" value="Pirin_N_dom"/>
</dbReference>
<evidence type="ECO:0000313" key="6">
    <source>
        <dbReference type="EMBL" id="BBL06927.1"/>
    </source>
</evidence>
<dbReference type="CDD" id="cd02910">
    <property type="entry name" value="cupin_Yhhw_N"/>
    <property type="match status" value="1"/>
</dbReference>
<dbReference type="KEGG" id="ada:A5CPEGH6_15650"/>
<gene>
    <name evidence="6" type="ORF">A5CPEGH6_15650</name>
</gene>
<dbReference type="InterPro" id="IPR011051">
    <property type="entry name" value="RmlC_Cupin_sf"/>
</dbReference>
<evidence type="ECO:0008006" key="8">
    <source>
        <dbReference type="Google" id="ProtNLM"/>
    </source>
</evidence>
<feature type="binding site" evidence="2">
    <location>
        <position position="102"/>
    </location>
    <ligand>
        <name>Fe cation</name>
        <dbReference type="ChEBI" id="CHEBI:24875"/>
    </ligand>
</feature>
<feature type="binding site" evidence="2">
    <location>
        <position position="60"/>
    </location>
    <ligand>
        <name>Fe cation</name>
        <dbReference type="ChEBI" id="CHEBI:24875"/>
    </ligand>
</feature>
<evidence type="ECO:0000256" key="1">
    <source>
        <dbReference type="ARBA" id="ARBA00008416"/>
    </source>
</evidence>
<feature type="domain" description="Quercetin 2,3-dioxygenase C-terminal cupin" evidence="5">
    <location>
        <begin position="146"/>
        <end position="234"/>
    </location>
</feature>
<dbReference type="InterPro" id="IPR012093">
    <property type="entry name" value="Pirin"/>
</dbReference>